<dbReference type="Pfam" id="PF00326">
    <property type="entry name" value="Peptidase_S9"/>
    <property type="match status" value="1"/>
</dbReference>
<comment type="similarity">
    <text evidence="2 6">Belongs to the peptidase S9A family.</text>
</comment>
<feature type="domain" description="Peptidase S9 prolyl oligopeptidase catalytic" evidence="9">
    <location>
        <begin position="597"/>
        <end position="789"/>
    </location>
</feature>
<evidence type="ECO:0000256" key="2">
    <source>
        <dbReference type="ARBA" id="ARBA00005228"/>
    </source>
</evidence>
<keyword evidence="12" id="KW-1185">Reference proteome</keyword>
<accession>A0AAV1HQI3</accession>
<keyword evidence="3 6" id="KW-0645">Protease</keyword>
<dbReference type="Pfam" id="PF02897">
    <property type="entry name" value="Peptidase_S9_N"/>
    <property type="match status" value="1"/>
</dbReference>
<dbReference type="EC" id="3.4.21.-" evidence="6"/>
<dbReference type="GO" id="GO:0070012">
    <property type="term" value="F:oligopeptidase activity"/>
    <property type="evidence" value="ECO:0007669"/>
    <property type="project" value="TreeGrafter"/>
</dbReference>
<protein>
    <recommendedName>
        <fullName evidence="6">Prolyl endopeptidase</fullName>
        <ecNumber evidence="6">3.4.21.-</ecNumber>
    </recommendedName>
</protein>
<comment type="catalytic activity">
    <reaction evidence="1">
        <text>Hydrolysis of Pro-|-Xaa &gt;&gt; Ala-|-Xaa in oligopeptides.</text>
        <dbReference type="EC" id="3.4.21.26"/>
    </reaction>
</comment>
<feature type="chain" id="PRO_5043976396" description="Prolyl endopeptidase" evidence="8">
    <location>
        <begin position="28"/>
        <end position="896"/>
    </location>
</feature>
<dbReference type="AlphaFoldDB" id="A0AAV1HQI3"/>
<gene>
    <name evidence="11" type="ORF">CVIRNUC_000256</name>
</gene>
<dbReference type="InterPro" id="IPR023302">
    <property type="entry name" value="Pept_S9A_N"/>
</dbReference>
<evidence type="ECO:0000256" key="7">
    <source>
        <dbReference type="SAM" id="Phobius"/>
    </source>
</evidence>
<dbReference type="Gene3D" id="3.40.50.1820">
    <property type="entry name" value="alpha/beta hydrolase"/>
    <property type="match status" value="1"/>
</dbReference>
<dbReference type="PANTHER" id="PTHR42881">
    <property type="entry name" value="PROLYL ENDOPEPTIDASE"/>
    <property type="match status" value="1"/>
</dbReference>
<keyword evidence="7" id="KW-0812">Transmembrane</keyword>
<evidence type="ECO:0000256" key="3">
    <source>
        <dbReference type="ARBA" id="ARBA00022670"/>
    </source>
</evidence>
<dbReference type="PANTHER" id="PTHR42881:SF2">
    <property type="entry name" value="PROLYL ENDOPEPTIDASE"/>
    <property type="match status" value="1"/>
</dbReference>
<dbReference type="InterPro" id="IPR002470">
    <property type="entry name" value="Peptidase_S9A"/>
</dbReference>
<dbReference type="InterPro" id="IPR051167">
    <property type="entry name" value="Prolyl_oligopep/macrocyclase"/>
</dbReference>
<feature type="domain" description="Peptidase S9A N-terminal" evidence="10">
    <location>
        <begin position="190"/>
        <end position="517"/>
    </location>
</feature>
<evidence type="ECO:0000259" key="9">
    <source>
        <dbReference type="Pfam" id="PF00326"/>
    </source>
</evidence>
<dbReference type="InterPro" id="IPR029058">
    <property type="entry name" value="AB_hydrolase_fold"/>
</dbReference>
<keyword evidence="5 6" id="KW-0720">Serine protease</keyword>
<evidence type="ECO:0000256" key="6">
    <source>
        <dbReference type="RuleBase" id="RU368024"/>
    </source>
</evidence>
<evidence type="ECO:0000256" key="8">
    <source>
        <dbReference type="SAM" id="SignalP"/>
    </source>
</evidence>
<evidence type="ECO:0000313" key="11">
    <source>
        <dbReference type="EMBL" id="CAK0733316.1"/>
    </source>
</evidence>
<dbReference type="InterPro" id="IPR001375">
    <property type="entry name" value="Peptidase_S9_cat"/>
</dbReference>
<evidence type="ECO:0000256" key="5">
    <source>
        <dbReference type="ARBA" id="ARBA00022825"/>
    </source>
</evidence>
<evidence type="ECO:0000259" key="10">
    <source>
        <dbReference type="Pfam" id="PF02897"/>
    </source>
</evidence>
<evidence type="ECO:0000256" key="1">
    <source>
        <dbReference type="ARBA" id="ARBA00001070"/>
    </source>
</evidence>
<dbReference type="GO" id="GO:0006508">
    <property type="term" value="P:proteolysis"/>
    <property type="evidence" value="ECO:0007669"/>
    <property type="project" value="UniProtKB-KW"/>
</dbReference>
<dbReference type="EMBL" id="CAUYUE010000001">
    <property type="protein sequence ID" value="CAK0733316.1"/>
    <property type="molecule type" value="Genomic_DNA"/>
</dbReference>
<evidence type="ECO:0000313" key="12">
    <source>
        <dbReference type="Proteomes" id="UP001314263"/>
    </source>
</evidence>
<dbReference type="PRINTS" id="PR00862">
    <property type="entry name" value="PROLIGOPTASE"/>
</dbReference>
<organism evidence="11 12">
    <name type="scientific">Coccomyxa viridis</name>
    <dbReference type="NCBI Taxonomy" id="1274662"/>
    <lineage>
        <taxon>Eukaryota</taxon>
        <taxon>Viridiplantae</taxon>
        <taxon>Chlorophyta</taxon>
        <taxon>core chlorophytes</taxon>
        <taxon>Trebouxiophyceae</taxon>
        <taxon>Trebouxiophyceae incertae sedis</taxon>
        <taxon>Coccomyxaceae</taxon>
        <taxon>Coccomyxa</taxon>
    </lineage>
</organism>
<keyword evidence="7" id="KW-0472">Membrane</keyword>
<feature type="transmembrane region" description="Helical" evidence="7">
    <location>
        <begin position="856"/>
        <end position="879"/>
    </location>
</feature>
<keyword evidence="4 6" id="KW-0378">Hydrolase</keyword>
<sequence length="896" mass="96876">MQGALVDPMAATILVMLALLCLGPLKAQCALSSARTTTPAKTSAVTPGQDGAVLSGVQLNPARYPYIFRNESVVSVYNSVTGPVSVPDPYRWLEDTSSKPTRDFLQAQKDVYDSWSYAKVNGRSAGDYAVRNTLANLTIPAPTCPTGFATDSVSGSTGSVIFEDPFFFLTTDDGGYIYFDYLSLGYPPGTSVVVSYYAVNLNMTWMAVGLYNGASDWVDCQILSINTTSREATYQNETLSKLAFYAMQPTWTPDGQSLLYQWYPHGSNASLEARGLNSTGVSDSEPALMVHRVKTQQSSDLCLLKFPGHPSWFLNGLYFSEDGSYLVATISKSTPSGKKIWALSIPQLPKNNITGSIDFSGFDLNAGNHSSLPWLKVVDDDFLNDYSVYDVDGNVWTVWTNYNAPNYMIVLMDVTQRPPQENWTVLVAQDPQRVLSLMSDGFKDDTLLLSYRKGLEKILQIRNITDGHIIGEYAPPSNASLGGSITKLCTAPNKDDFYFVYSTFDNPGILYRAPITGNRTFFVKQAALPSPYNATSLVTLVHYILSKDGQVDIPLLLLTQNGTANGSTSNPTLLYGYGGQNVVKETQYEAGAATFVYGYGGIYAKCLPRGGGDLGWDWWLSAHTVNKSKTADDFISCAQYLLDNNYTTSDNLVIEGASNGGLLMGMAVTKAPGLFAGVLAGSGIYDVLRLAELGEASAQAELGDPSQPDEVAAMLEYAPLLNIRQPNGTRQYPAMLITVGTADDRVNPAQSYKFVAQLQGTLTRGFDSPQRNPIVLRAREGYGHIGNSDRWTSLLFAAKTVNATWQLPIRSLGTLPDLWGNSDGSMCSQSCKISARHTPTAVTPTTTTPCAGRDTLSGGSIASIAIGLACTVAAVYHLIVLRSRRSKAQGEPATGP</sequence>
<feature type="signal peptide" evidence="8">
    <location>
        <begin position="1"/>
        <end position="27"/>
    </location>
</feature>
<reference evidence="11 12" key="1">
    <citation type="submission" date="2023-10" db="EMBL/GenBank/DDBJ databases">
        <authorList>
            <person name="Maclean D."/>
            <person name="Macfadyen A."/>
        </authorList>
    </citation>
    <scope>NUCLEOTIDE SEQUENCE [LARGE SCALE GENOMIC DNA]</scope>
</reference>
<keyword evidence="8" id="KW-0732">Signal</keyword>
<name>A0AAV1HQI3_9CHLO</name>
<dbReference type="GO" id="GO:0004252">
    <property type="term" value="F:serine-type endopeptidase activity"/>
    <property type="evidence" value="ECO:0007669"/>
    <property type="project" value="UniProtKB-UniRule"/>
</dbReference>
<dbReference type="SUPFAM" id="SSF53474">
    <property type="entry name" value="alpha/beta-Hydrolases"/>
    <property type="match status" value="1"/>
</dbReference>
<dbReference type="Proteomes" id="UP001314263">
    <property type="component" value="Unassembled WGS sequence"/>
</dbReference>
<dbReference type="Gene3D" id="2.130.10.120">
    <property type="entry name" value="Prolyl oligopeptidase, N-terminal domain"/>
    <property type="match status" value="1"/>
</dbReference>
<evidence type="ECO:0000256" key="4">
    <source>
        <dbReference type="ARBA" id="ARBA00022801"/>
    </source>
</evidence>
<keyword evidence="7" id="KW-1133">Transmembrane helix</keyword>
<dbReference type="GO" id="GO:0005829">
    <property type="term" value="C:cytosol"/>
    <property type="evidence" value="ECO:0007669"/>
    <property type="project" value="TreeGrafter"/>
</dbReference>
<proteinExistence type="inferred from homology"/>
<dbReference type="SUPFAM" id="SSF50993">
    <property type="entry name" value="Peptidase/esterase 'gauge' domain"/>
    <property type="match status" value="1"/>
</dbReference>
<comment type="caution">
    <text evidence="11">The sequence shown here is derived from an EMBL/GenBank/DDBJ whole genome shotgun (WGS) entry which is preliminary data.</text>
</comment>